<dbReference type="EMBL" id="GDHC01003915">
    <property type="protein sequence ID" value="JAQ14714.1"/>
    <property type="molecule type" value="Transcribed_RNA"/>
</dbReference>
<proteinExistence type="predicted"/>
<feature type="non-terminal residue" evidence="1">
    <location>
        <position position="1"/>
    </location>
</feature>
<gene>
    <name evidence="1" type="ORF">g.40613</name>
</gene>
<dbReference type="PANTHER" id="PTHR47326">
    <property type="entry name" value="TRANSPOSABLE ELEMENT TC3 TRANSPOSASE-LIKE PROTEIN"/>
    <property type="match status" value="1"/>
</dbReference>
<dbReference type="PANTHER" id="PTHR47326:SF1">
    <property type="entry name" value="HTH PSQ-TYPE DOMAIN-CONTAINING PROTEIN"/>
    <property type="match status" value="1"/>
</dbReference>
<accession>A0A146M4K6</accession>
<dbReference type="AlphaFoldDB" id="A0A146M4K6"/>
<reference evidence="1" key="1">
    <citation type="journal article" date="2016" name="Gigascience">
        <title>De novo construction of an expanded transcriptome assembly for the western tarnished plant bug, Lygus hesperus.</title>
        <authorList>
            <person name="Tassone E.E."/>
            <person name="Geib S.M."/>
            <person name="Hall B."/>
            <person name="Fabrick J.A."/>
            <person name="Brent C.S."/>
            <person name="Hull J.J."/>
        </authorList>
    </citation>
    <scope>NUCLEOTIDE SEQUENCE</scope>
</reference>
<dbReference type="InterPro" id="IPR036397">
    <property type="entry name" value="RNaseH_sf"/>
</dbReference>
<evidence type="ECO:0000313" key="1">
    <source>
        <dbReference type="EMBL" id="JAQ14714.1"/>
    </source>
</evidence>
<organism evidence="1">
    <name type="scientific">Lygus hesperus</name>
    <name type="common">Western plant bug</name>
    <dbReference type="NCBI Taxonomy" id="30085"/>
    <lineage>
        <taxon>Eukaryota</taxon>
        <taxon>Metazoa</taxon>
        <taxon>Ecdysozoa</taxon>
        <taxon>Arthropoda</taxon>
        <taxon>Hexapoda</taxon>
        <taxon>Insecta</taxon>
        <taxon>Pterygota</taxon>
        <taxon>Neoptera</taxon>
        <taxon>Paraneoptera</taxon>
        <taxon>Hemiptera</taxon>
        <taxon>Heteroptera</taxon>
        <taxon>Panheteroptera</taxon>
        <taxon>Cimicomorpha</taxon>
        <taxon>Miridae</taxon>
        <taxon>Mirini</taxon>
        <taxon>Lygus</taxon>
    </lineage>
</organism>
<name>A0A146M4K6_LYGHE</name>
<sequence length="136" mass="15211">HLAETKHQKKQKKTNCQPSRCLVSARWGPPHTSRAAVALLRRMFPNRLVSRSGDVQWPPGSPGLTSCDFFLWGCLISRVCESGPSTLEALKEEVVASQVGSIDQDLLERVHRGFLDRLATCYEQDGHHLSDVVFKT</sequence>
<dbReference type="GO" id="GO:0003676">
    <property type="term" value="F:nucleic acid binding"/>
    <property type="evidence" value="ECO:0007669"/>
    <property type="project" value="InterPro"/>
</dbReference>
<dbReference type="Gene3D" id="3.30.420.10">
    <property type="entry name" value="Ribonuclease H-like superfamily/Ribonuclease H"/>
    <property type="match status" value="1"/>
</dbReference>
<protein>
    <submittedName>
        <fullName evidence="1">Uncharacterized protein</fullName>
    </submittedName>
</protein>